<dbReference type="RefSeq" id="XP_056489061.1">
    <property type="nucleotide sequence ID" value="XM_056629759.1"/>
</dbReference>
<evidence type="ECO:0000313" key="2">
    <source>
        <dbReference type="EMBL" id="KAJ5397009.1"/>
    </source>
</evidence>
<reference evidence="2" key="1">
    <citation type="submission" date="2022-12" db="EMBL/GenBank/DDBJ databases">
        <authorList>
            <person name="Petersen C."/>
        </authorList>
    </citation>
    <scope>NUCLEOTIDE SEQUENCE</scope>
    <source>
        <strain evidence="2">IBT 29677</strain>
    </source>
</reference>
<feature type="domain" description="DUF3669" evidence="1">
    <location>
        <begin position="338"/>
        <end position="408"/>
    </location>
</feature>
<dbReference type="EMBL" id="JAPZBU010000006">
    <property type="protein sequence ID" value="KAJ5397009.1"/>
    <property type="molecule type" value="Genomic_DNA"/>
</dbReference>
<accession>A0A9X0B9S9</accession>
<dbReference type="AlphaFoldDB" id="A0A9X0B9S9"/>
<dbReference type="OrthoDB" id="2993351at2759"/>
<comment type="caution">
    <text evidence="2">The sequence shown here is derived from an EMBL/GenBank/DDBJ whole genome shotgun (WGS) entry which is preliminary data.</text>
</comment>
<dbReference type="InterPro" id="IPR022137">
    <property type="entry name" value="Znf_prot_DUF3669"/>
</dbReference>
<name>A0A9X0B9S9_9EURO</name>
<dbReference type="PANTHER" id="PTHR40780:SF2">
    <property type="entry name" value="DUF3669 DOMAIN-CONTAINING PROTEIN"/>
    <property type="match status" value="1"/>
</dbReference>
<sequence>MEGLRRAAQHSSKESPIFVTSSLRSNINLSNELSAMLDQHHNETVINDLELNECSSPVTILSRVLAPKSYSSTASSFALFQQTQQPLPFVEYRVIGFGQCGLIFEKPGQGYVLKVAKRSYEDALWADLKAHLRVQEAFDNPQNNRIECRVPRLYSYVPKGNNVWWERNMNLFPPVHDSITLPAMTLVSERILPIPKIAREALISKYCSAESRAFVAANPTDRDCLARVYLGRRRVTTTPPPNFTLRNFNLHLDQMIDLKYPVHSLAAAIGEALAIIHWSANVDAYDIEFVLGSEGDRKYGQDVLASLTMSSDDVAAMAPHTDIESLLTVNFMRRTTRLWVLDFNLCNGWDEAAAIDNPDALVAHLVESFFENDPYYPLPLTDDALEQKLWDVFRSSYIEKASQVLDRKDGRLAGLPRNFINGCIRREKESLEKGLGHGHREAKQ</sequence>
<evidence type="ECO:0000259" key="1">
    <source>
        <dbReference type="Pfam" id="PF12417"/>
    </source>
</evidence>
<keyword evidence="3" id="KW-1185">Reference proteome</keyword>
<dbReference type="Proteomes" id="UP001147747">
    <property type="component" value="Unassembled WGS sequence"/>
</dbReference>
<organism evidence="2 3">
    <name type="scientific">Penicillium cosmopolitanum</name>
    <dbReference type="NCBI Taxonomy" id="1131564"/>
    <lineage>
        <taxon>Eukaryota</taxon>
        <taxon>Fungi</taxon>
        <taxon>Dikarya</taxon>
        <taxon>Ascomycota</taxon>
        <taxon>Pezizomycotina</taxon>
        <taxon>Eurotiomycetes</taxon>
        <taxon>Eurotiomycetidae</taxon>
        <taxon>Eurotiales</taxon>
        <taxon>Aspergillaceae</taxon>
        <taxon>Penicillium</taxon>
    </lineage>
</organism>
<reference evidence="2" key="2">
    <citation type="journal article" date="2023" name="IMA Fungus">
        <title>Comparative genomic study of the Penicillium genus elucidates a diverse pangenome and 15 lateral gene transfer events.</title>
        <authorList>
            <person name="Petersen C."/>
            <person name="Sorensen T."/>
            <person name="Nielsen M.R."/>
            <person name="Sondergaard T.E."/>
            <person name="Sorensen J.L."/>
            <person name="Fitzpatrick D.A."/>
            <person name="Frisvad J.C."/>
            <person name="Nielsen K.L."/>
        </authorList>
    </citation>
    <scope>NUCLEOTIDE SEQUENCE</scope>
    <source>
        <strain evidence="2">IBT 29677</strain>
    </source>
</reference>
<protein>
    <submittedName>
        <fullName evidence="2">Zinc finger protein-domain-containing protein</fullName>
    </submittedName>
</protein>
<dbReference type="GeneID" id="81368739"/>
<evidence type="ECO:0000313" key="3">
    <source>
        <dbReference type="Proteomes" id="UP001147747"/>
    </source>
</evidence>
<gene>
    <name evidence="2" type="ORF">N7509_005122</name>
</gene>
<proteinExistence type="predicted"/>
<dbReference type="PANTHER" id="PTHR40780">
    <property type="entry name" value="DUF3669 DOMAIN-CONTAINING PROTEIN"/>
    <property type="match status" value="1"/>
</dbReference>
<dbReference type="Pfam" id="PF12417">
    <property type="entry name" value="DUF3669"/>
    <property type="match status" value="1"/>
</dbReference>